<accession>A0ACB9S5G3</accession>
<dbReference type="Proteomes" id="UP001057402">
    <property type="component" value="Chromosome 2"/>
</dbReference>
<organism evidence="1 2">
    <name type="scientific">Melastoma candidum</name>
    <dbReference type="NCBI Taxonomy" id="119954"/>
    <lineage>
        <taxon>Eukaryota</taxon>
        <taxon>Viridiplantae</taxon>
        <taxon>Streptophyta</taxon>
        <taxon>Embryophyta</taxon>
        <taxon>Tracheophyta</taxon>
        <taxon>Spermatophyta</taxon>
        <taxon>Magnoliopsida</taxon>
        <taxon>eudicotyledons</taxon>
        <taxon>Gunneridae</taxon>
        <taxon>Pentapetalae</taxon>
        <taxon>rosids</taxon>
        <taxon>malvids</taxon>
        <taxon>Myrtales</taxon>
        <taxon>Melastomataceae</taxon>
        <taxon>Melastomatoideae</taxon>
        <taxon>Melastomateae</taxon>
        <taxon>Melastoma</taxon>
    </lineage>
</organism>
<name>A0ACB9S5G3_9MYRT</name>
<proteinExistence type="predicted"/>
<sequence>MADPYWPRPVVQPQPAGGPAPPVTGKRLRSDFDSIADQPYIPQEANRGALPAFKDVASINASYERYLSATQMSSDTGVLSMSARPPARVTGHPFDHPQGINSLDYEGRRDEAPLPPDASSTLYVEGLPSNCTRREVAHIFRPFLGYKEVRIVHKDPRHPGQDRVVLCFVDFASPAHAASALNALQGYVFDETDRYPVSLRLQFARYPGSRFGGGQRSKP</sequence>
<gene>
    <name evidence="1" type="ORF">MLD38_002957</name>
</gene>
<evidence type="ECO:0000313" key="2">
    <source>
        <dbReference type="Proteomes" id="UP001057402"/>
    </source>
</evidence>
<dbReference type="EMBL" id="CM042881">
    <property type="protein sequence ID" value="KAI4384858.1"/>
    <property type="molecule type" value="Genomic_DNA"/>
</dbReference>
<comment type="caution">
    <text evidence="1">The sequence shown here is derived from an EMBL/GenBank/DDBJ whole genome shotgun (WGS) entry which is preliminary data.</text>
</comment>
<reference evidence="2" key="1">
    <citation type="journal article" date="2023" name="Front. Plant Sci.">
        <title>Chromosomal-level genome assembly of Melastoma candidum provides insights into trichome evolution.</title>
        <authorList>
            <person name="Zhong Y."/>
            <person name="Wu W."/>
            <person name="Sun C."/>
            <person name="Zou P."/>
            <person name="Liu Y."/>
            <person name="Dai S."/>
            <person name="Zhou R."/>
        </authorList>
    </citation>
    <scope>NUCLEOTIDE SEQUENCE [LARGE SCALE GENOMIC DNA]</scope>
</reference>
<evidence type="ECO:0000313" key="1">
    <source>
        <dbReference type="EMBL" id="KAI4384858.1"/>
    </source>
</evidence>
<keyword evidence="2" id="KW-1185">Reference proteome</keyword>
<protein>
    <submittedName>
        <fullName evidence="1">Uncharacterized protein</fullName>
    </submittedName>
</protein>